<sequence>MNVILKPVVRRAFYRSASPQMLLTRAVAECNKQITSQNQNQPGRQADQPNATQQSTTTSTPPIARSTPPFRSDDHRSRADRAPDESVLVALIALERLLALGVEHLAAAVAVPAHDEAHAGAARAPHPRARQAVEQRLQLAVLLQLGHLGRPADVLATDEHGRDAHLAPAQQQPQLLPVPRVHGHVPLDELHVVGLERRAHRVALLEGAADAAERGGVEDDRVGAARRALALGDDRRRRRLRPTIRLMWAPSSDSSRSMDARRSGSNSGLRLRRDDDMPPPPPPPVSAGFLTTRALPGENLLDALDSLELSMELYGRSTRSLSTSPGLSLLTFTEQRWSGLFSFPGVFFFFAADLLGDGRAMARTLAGDHRPGLDGFFAGDPAAASASSSPAMISHALITSGQDSGFAAAAGFLAFGTTRGGGRTLARFHSLLIGFSCSGGGCCSSFSSSQAAAAAAAAAVAAAAAAPFLGWRSRTP</sequence>
<feature type="compositionally biased region" description="Low complexity" evidence="1">
    <location>
        <begin position="52"/>
        <end position="62"/>
    </location>
</feature>
<proteinExistence type="predicted"/>
<accession>A0A5J9SS62</accession>
<gene>
    <name evidence="2" type="ORF">EJB05_52751</name>
</gene>
<dbReference type="AlphaFoldDB" id="A0A5J9SS62"/>
<protein>
    <submittedName>
        <fullName evidence="2">Uncharacterized protein</fullName>
    </submittedName>
</protein>
<name>A0A5J9SS62_9POAL</name>
<feature type="region of interest" description="Disordered" evidence="1">
    <location>
        <begin position="36"/>
        <end position="81"/>
    </location>
</feature>
<comment type="caution">
    <text evidence="2">The sequence shown here is derived from an EMBL/GenBank/DDBJ whole genome shotgun (WGS) entry which is preliminary data.</text>
</comment>
<evidence type="ECO:0000313" key="3">
    <source>
        <dbReference type="Proteomes" id="UP000324897"/>
    </source>
</evidence>
<evidence type="ECO:0000256" key="1">
    <source>
        <dbReference type="SAM" id="MobiDB-lite"/>
    </source>
</evidence>
<organism evidence="2 3">
    <name type="scientific">Eragrostis curvula</name>
    <name type="common">weeping love grass</name>
    <dbReference type="NCBI Taxonomy" id="38414"/>
    <lineage>
        <taxon>Eukaryota</taxon>
        <taxon>Viridiplantae</taxon>
        <taxon>Streptophyta</taxon>
        <taxon>Embryophyta</taxon>
        <taxon>Tracheophyta</taxon>
        <taxon>Spermatophyta</taxon>
        <taxon>Magnoliopsida</taxon>
        <taxon>Liliopsida</taxon>
        <taxon>Poales</taxon>
        <taxon>Poaceae</taxon>
        <taxon>PACMAD clade</taxon>
        <taxon>Chloridoideae</taxon>
        <taxon>Eragrostideae</taxon>
        <taxon>Eragrostidinae</taxon>
        <taxon>Eragrostis</taxon>
    </lineage>
</organism>
<feature type="non-terminal residue" evidence="2">
    <location>
        <position position="1"/>
    </location>
</feature>
<feature type="compositionally biased region" description="Basic and acidic residues" evidence="1">
    <location>
        <begin position="71"/>
        <end position="81"/>
    </location>
</feature>
<keyword evidence="3" id="KW-1185">Reference proteome</keyword>
<evidence type="ECO:0000313" key="2">
    <source>
        <dbReference type="EMBL" id="TVU01757.1"/>
    </source>
</evidence>
<dbReference type="Proteomes" id="UP000324897">
    <property type="component" value="Unassembled WGS sequence"/>
</dbReference>
<reference evidence="2 3" key="1">
    <citation type="journal article" date="2019" name="Sci. Rep.">
        <title>A high-quality genome of Eragrostis curvula grass provides insights into Poaceae evolution and supports new strategies to enhance forage quality.</title>
        <authorList>
            <person name="Carballo J."/>
            <person name="Santos B.A.C.M."/>
            <person name="Zappacosta D."/>
            <person name="Garbus I."/>
            <person name="Selva J.P."/>
            <person name="Gallo C.A."/>
            <person name="Diaz A."/>
            <person name="Albertini E."/>
            <person name="Caccamo M."/>
            <person name="Echenique V."/>
        </authorList>
    </citation>
    <scope>NUCLEOTIDE SEQUENCE [LARGE SCALE GENOMIC DNA]</scope>
    <source>
        <strain evidence="3">cv. Victoria</strain>
        <tissue evidence="2">Leaf</tissue>
    </source>
</reference>
<dbReference type="Gramene" id="TVU01757">
    <property type="protein sequence ID" value="TVU01757"/>
    <property type="gene ID" value="EJB05_52751"/>
</dbReference>
<dbReference type="EMBL" id="RWGY01000391">
    <property type="protein sequence ID" value="TVU01757.1"/>
    <property type="molecule type" value="Genomic_DNA"/>
</dbReference>
<feature type="region of interest" description="Disordered" evidence="1">
    <location>
        <begin position="251"/>
        <end position="288"/>
    </location>
</feature>
<feature type="compositionally biased region" description="Polar residues" evidence="1">
    <location>
        <begin position="36"/>
        <end position="51"/>
    </location>
</feature>